<dbReference type="EMBL" id="MDYN01000047">
    <property type="protein sequence ID" value="OQD79608.1"/>
    <property type="molecule type" value="Genomic_DNA"/>
</dbReference>
<evidence type="ECO:0000313" key="1">
    <source>
        <dbReference type="EMBL" id="OQD79608.1"/>
    </source>
</evidence>
<accession>A0A1V6PRG7</accession>
<dbReference type="AlphaFoldDB" id="A0A1V6PRG7"/>
<gene>
    <name evidence="1" type="ORF">PENANT_c047G01791</name>
</gene>
<organism evidence="1 2">
    <name type="scientific">Penicillium antarcticum</name>
    <dbReference type="NCBI Taxonomy" id="416450"/>
    <lineage>
        <taxon>Eukaryota</taxon>
        <taxon>Fungi</taxon>
        <taxon>Dikarya</taxon>
        <taxon>Ascomycota</taxon>
        <taxon>Pezizomycotina</taxon>
        <taxon>Eurotiomycetes</taxon>
        <taxon>Eurotiomycetidae</taxon>
        <taxon>Eurotiales</taxon>
        <taxon>Aspergillaceae</taxon>
        <taxon>Penicillium</taxon>
    </lineage>
</organism>
<proteinExistence type="predicted"/>
<dbReference type="Proteomes" id="UP000191672">
    <property type="component" value="Unassembled WGS sequence"/>
</dbReference>
<comment type="caution">
    <text evidence="1">The sequence shown here is derived from an EMBL/GenBank/DDBJ whole genome shotgun (WGS) entry which is preliminary data.</text>
</comment>
<evidence type="ECO:0000313" key="2">
    <source>
        <dbReference type="Proteomes" id="UP000191672"/>
    </source>
</evidence>
<reference evidence="2" key="1">
    <citation type="journal article" date="2017" name="Nat. Microbiol.">
        <title>Global analysis of biosynthetic gene clusters reveals vast potential of secondary metabolite production in Penicillium species.</title>
        <authorList>
            <person name="Nielsen J.C."/>
            <person name="Grijseels S."/>
            <person name="Prigent S."/>
            <person name="Ji B."/>
            <person name="Dainat J."/>
            <person name="Nielsen K.F."/>
            <person name="Frisvad J.C."/>
            <person name="Workman M."/>
            <person name="Nielsen J."/>
        </authorList>
    </citation>
    <scope>NUCLEOTIDE SEQUENCE [LARGE SCALE GENOMIC DNA]</scope>
    <source>
        <strain evidence="2">IBT 31811</strain>
    </source>
</reference>
<keyword evidence="2" id="KW-1185">Reference proteome</keyword>
<protein>
    <submittedName>
        <fullName evidence="1">Uncharacterized protein</fullName>
    </submittedName>
</protein>
<sequence>MASYARYNGSPEHQASGFESISKAWSMKVGSMSSKYLFTATSERQKVSSPRTFWYLFMSTDSYFCNFKLQIQDDIGAP</sequence>
<name>A0A1V6PRG7_9EURO</name>